<keyword evidence="1" id="KW-0175">Coiled coil</keyword>
<evidence type="ECO:0000256" key="1">
    <source>
        <dbReference type="SAM" id="Coils"/>
    </source>
</evidence>
<dbReference type="AlphaFoldDB" id="A0A0J6V5V7"/>
<protein>
    <submittedName>
        <fullName evidence="2">Uncharacterized protein</fullName>
    </submittedName>
</protein>
<evidence type="ECO:0000313" key="2">
    <source>
        <dbReference type="EMBL" id="KMO34296.1"/>
    </source>
</evidence>
<dbReference type="Proteomes" id="UP000035929">
    <property type="component" value="Unassembled WGS sequence"/>
</dbReference>
<name>A0A0J6V5V7_9HYPH</name>
<dbReference type="PATRIC" id="fig|270351.6.peg.317"/>
<feature type="coiled-coil region" evidence="1">
    <location>
        <begin position="91"/>
        <end position="125"/>
    </location>
</feature>
<sequence>MPQTLDLRVERAAALAEKNLRSVERHQRAGVRAIQKGNDQKAKREIELAERAKDLAIRHAQFVERYAQSASRARTARMVSAAKTLELAMAAAKVADETDQERERRERAEARRQRMLDRADAARAKDLRAAGVDADARTAAGQRELVTNSARGVSRKRASLAGYEALIQNPKDRTPTRIKAMETFDELCHRAHAGLLPNPRFERGVDVSKSLPGVPDDRADALMEMSRLAARIGDVAQAILYFRVFERRRFTAMRDLGMGDERTLATLFLAAVDGVARHYGFATTHRAVEAMNERLSAA</sequence>
<comment type="caution">
    <text evidence="2">The sequence shown here is derived from an EMBL/GenBank/DDBJ whole genome shotgun (WGS) entry which is preliminary data.</text>
</comment>
<evidence type="ECO:0000313" key="3">
    <source>
        <dbReference type="Proteomes" id="UP000035929"/>
    </source>
</evidence>
<proteinExistence type="predicted"/>
<gene>
    <name evidence="2" type="ORF">VP06_14585</name>
</gene>
<dbReference type="EMBL" id="LABX01000106">
    <property type="protein sequence ID" value="KMO34296.1"/>
    <property type="molecule type" value="Genomic_DNA"/>
</dbReference>
<organism evidence="2 3">
    <name type="scientific">Methylobacterium aquaticum</name>
    <dbReference type="NCBI Taxonomy" id="270351"/>
    <lineage>
        <taxon>Bacteria</taxon>
        <taxon>Pseudomonadati</taxon>
        <taxon>Pseudomonadota</taxon>
        <taxon>Alphaproteobacteria</taxon>
        <taxon>Hyphomicrobiales</taxon>
        <taxon>Methylobacteriaceae</taxon>
        <taxon>Methylobacterium</taxon>
    </lineage>
</organism>
<reference evidence="2 3" key="1">
    <citation type="submission" date="2015-03" db="EMBL/GenBank/DDBJ databases">
        <title>Genome sequencing of Methylobacterium aquaticum DSM16371 type strain.</title>
        <authorList>
            <person name="Chaudhry V."/>
            <person name="Patil P.B."/>
        </authorList>
    </citation>
    <scope>NUCLEOTIDE SEQUENCE [LARGE SCALE GENOMIC DNA]</scope>
    <source>
        <strain evidence="2 3">DSM 16371</strain>
    </source>
</reference>
<accession>A0A0J6V5V7</accession>